<dbReference type="Gene3D" id="3.30.70.1280">
    <property type="entry name" value="SP0830-like domains"/>
    <property type="match status" value="1"/>
</dbReference>
<organism evidence="1 2">
    <name type="scientific">Actibacterium naphthalenivorans</name>
    <dbReference type="NCBI Taxonomy" id="1614693"/>
    <lineage>
        <taxon>Bacteria</taxon>
        <taxon>Pseudomonadati</taxon>
        <taxon>Pseudomonadota</taxon>
        <taxon>Alphaproteobacteria</taxon>
        <taxon>Rhodobacterales</taxon>
        <taxon>Roseobacteraceae</taxon>
        <taxon>Actibacterium</taxon>
    </lineage>
</organism>
<evidence type="ECO:0000313" key="2">
    <source>
        <dbReference type="Proteomes" id="UP000585681"/>
    </source>
</evidence>
<dbReference type="EMBL" id="JACIEQ010000001">
    <property type="protein sequence ID" value="MBB4020558.1"/>
    <property type="molecule type" value="Genomic_DNA"/>
</dbReference>
<dbReference type="SUPFAM" id="SSF160379">
    <property type="entry name" value="SP0830-like"/>
    <property type="match status" value="1"/>
</dbReference>
<dbReference type="PANTHER" id="PTHR36439">
    <property type="entry name" value="BLL4334 PROTEIN"/>
    <property type="match status" value="1"/>
</dbReference>
<proteinExistence type="predicted"/>
<accession>A0A840CAG6</accession>
<dbReference type="PANTHER" id="PTHR36439:SF1">
    <property type="entry name" value="DUF1697 DOMAIN-CONTAINING PROTEIN"/>
    <property type="match status" value="1"/>
</dbReference>
<sequence>MPQAVDGRGFRALLSAQGFGDAATYMQSGNAVSPADGTPDGLSGSIREGRAAQFGFRPDVIALSLDGALAANPFPEADDAPSPLHLFFLRRPDTLDIAPLQGGAPRRTSGWRNGGPVLYLHMPSGFGRSKLAEKLARHFSSGPKTGRNLRSCRKIAELARGIG</sequence>
<name>A0A840CAG6_9RHOB</name>
<dbReference type="AlphaFoldDB" id="A0A840CAG6"/>
<protein>
    <submittedName>
        <fullName evidence="1">Uncharacterized protein (DUF1697 family)</fullName>
    </submittedName>
</protein>
<keyword evidence="2" id="KW-1185">Reference proteome</keyword>
<dbReference type="Proteomes" id="UP000585681">
    <property type="component" value="Unassembled WGS sequence"/>
</dbReference>
<comment type="caution">
    <text evidence="1">The sequence shown here is derived from an EMBL/GenBank/DDBJ whole genome shotgun (WGS) entry which is preliminary data.</text>
</comment>
<dbReference type="RefSeq" id="WP_162231809.1">
    <property type="nucleotide sequence ID" value="NZ_JACIEQ010000001.1"/>
</dbReference>
<evidence type="ECO:0000313" key="1">
    <source>
        <dbReference type="EMBL" id="MBB4020558.1"/>
    </source>
</evidence>
<dbReference type="Pfam" id="PF08002">
    <property type="entry name" value="DUF1697"/>
    <property type="match status" value="1"/>
</dbReference>
<dbReference type="InterPro" id="IPR012545">
    <property type="entry name" value="DUF1697"/>
</dbReference>
<gene>
    <name evidence="1" type="ORF">GGR17_000349</name>
</gene>
<reference evidence="1" key="1">
    <citation type="submission" date="2020-08" db="EMBL/GenBank/DDBJ databases">
        <title>Genomic Encyclopedia of Type Strains, Phase IV (KMG-IV): sequencing the most valuable type-strain genomes for metagenomic binning, comparative biology and taxonomic classification.</title>
        <authorList>
            <person name="Goeker M."/>
        </authorList>
    </citation>
    <scope>NUCLEOTIDE SEQUENCE [LARGE SCALE GENOMIC DNA]</scope>
    <source>
        <strain evidence="1">DSM 105040</strain>
    </source>
</reference>